<dbReference type="SUPFAM" id="SSF53474">
    <property type="entry name" value="alpha/beta-Hydrolases"/>
    <property type="match status" value="1"/>
</dbReference>
<dbReference type="GO" id="GO:0031647">
    <property type="term" value="P:regulation of protein stability"/>
    <property type="evidence" value="ECO:0007669"/>
    <property type="project" value="UniProtKB-ARBA"/>
</dbReference>
<reference evidence="7" key="1">
    <citation type="submission" date="2025-08" db="UniProtKB">
        <authorList>
            <consortium name="RefSeq"/>
        </authorList>
    </citation>
    <scope>IDENTIFICATION</scope>
    <source>
        <strain evidence="7">Airmid</strain>
    </source>
</reference>
<keyword evidence="2 5" id="KW-0121">Carboxypeptidase</keyword>
<dbReference type="GO" id="GO:1904715">
    <property type="term" value="P:negative regulation of chaperone-mediated autophagy"/>
    <property type="evidence" value="ECO:0007669"/>
    <property type="project" value="UniProtKB-ARBA"/>
</dbReference>
<name>A0A6P6YIM6_DERPT</name>
<dbReference type="PRINTS" id="PR00724">
    <property type="entry name" value="CRBOXYPTASEC"/>
</dbReference>
<dbReference type="PANTHER" id="PTHR11802">
    <property type="entry name" value="SERINE PROTEASE FAMILY S10 SERINE CARBOXYPEPTIDASE"/>
    <property type="match status" value="1"/>
</dbReference>
<keyword evidence="3 5" id="KW-0645">Protease</keyword>
<dbReference type="GO" id="GO:0006508">
    <property type="term" value="P:proteolysis"/>
    <property type="evidence" value="ECO:0007669"/>
    <property type="project" value="UniProtKB-KW"/>
</dbReference>
<accession>A0A6P6YIM6</accession>
<dbReference type="GO" id="GO:0004185">
    <property type="term" value="F:serine-type carboxypeptidase activity"/>
    <property type="evidence" value="ECO:0007669"/>
    <property type="project" value="UniProtKB-UniRule"/>
</dbReference>
<dbReference type="InterPro" id="IPR001563">
    <property type="entry name" value="Peptidase_S10"/>
</dbReference>
<dbReference type="FunFam" id="3.40.50.1820:FF:000335">
    <property type="entry name" value="Carboxypeptidase"/>
    <property type="match status" value="1"/>
</dbReference>
<dbReference type="InParanoid" id="A0A6P6YIM6"/>
<dbReference type="AlphaFoldDB" id="A0A6P6YIM6"/>
<dbReference type="EC" id="3.4.16.-" evidence="5"/>
<dbReference type="PROSITE" id="PS00131">
    <property type="entry name" value="CARBOXYPEPT_SER_SER"/>
    <property type="match status" value="1"/>
</dbReference>
<evidence type="ECO:0000313" key="6">
    <source>
        <dbReference type="Proteomes" id="UP000515146"/>
    </source>
</evidence>
<comment type="similarity">
    <text evidence="1 5">Belongs to the peptidase S10 family.</text>
</comment>
<keyword evidence="6" id="KW-1185">Reference proteome</keyword>
<dbReference type="KEGG" id="dpte:113798750"/>
<evidence type="ECO:0000256" key="3">
    <source>
        <dbReference type="ARBA" id="ARBA00022670"/>
    </source>
</evidence>
<proteinExistence type="inferred from homology"/>
<evidence type="ECO:0000256" key="5">
    <source>
        <dbReference type="RuleBase" id="RU361156"/>
    </source>
</evidence>
<evidence type="ECO:0000256" key="4">
    <source>
        <dbReference type="ARBA" id="ARBA00022801"/>
    </source>
</evidence>
<dbReference type="Pfam" id="PF00450">
    <property type="entry name" value="Peptidase_S10"/>
    <property type="match status" value="1"/>
</dbReference>
<dbReference type="OMA" id="PIKTEWH"/>
<dbReference type="PANTHER" id="PTHR11802:SF201">
    <property type="entry name" value="CARBOXYPEPTIDASE"/>
    <property type="match status" value="1"/>
</dbReference>
<dbReference type="RefSeq" id="XP_027205130.1">
    <property type="nucleotide sequence ID" value="XM_027349329.1"/>
</dbReference>
<feature type="chain" id="PRO_5028515004" description="Carboxypeptidase" evidence="5">
    <location>
        <begin position="20"/>
        <end position="492"/>
    </location>
</feature>
<evidence type="ECO:0000256" key="1">
    <source>
        <dbReference type="ARBA" id="ARBA00009431"/>
    </source>
</evidence>
<protein>
    <recommendedName>
        <fullName evidence="5">Carboxypeptidase</fullName>
        <ecNumber evidence="5">3.4.16.-</ecNumber>
    </recommendedName>
</protein>
<gene>
    <name evidence="7" type="primary">LOC113798750</name>
</gene>
<evidence type="ECO:0000256" key="2">
    <source>
        <dbReference type="ARBA" id="ARBA00022645"/>
    </source>
</evidence>
<keyword evidence="4 5" id="KW-0378">Hydrolase</keyword>
<dbReference type="Gene3D" id="3.40.50.1820">
    <property type="entry name" value="alpha/beta hydrolase"/>
    <property type="match status" value="1"/>
</dbReference>
<dbReference type="OrthoDB" id="1022205at2759"/>
<feature type="signal peptide" evidence="5">
    <location>
        <begin position="1"/>
        <end position="19"/>
    </location>
</feature>
<keyword evidence="5" id="KW-0732">Signal</keyword>
<dbReference type="Proteomes" id="UP000515146">
    <property type="component" value="Unplaced"/>
</dbReference>
<sequence>MSLLNIAALLSTLTATNYSSTISTFHHQQQQQQRLLSDNYNADLVNNLNGLNFQPKFNHYSGFLTALDDVYLHYWFFESEHQPLNDPLVLWLNGGPGCSSLVGALEENGPFIINKDFTIDYNPNTWTTHVNMLYIESPAQVGFSYKLDQNYQTDDNETAYNNLAALKNFFEKFPHLKNNDFYIAGESYAGIFIPMLATLIIEQRLPTIRLKGFALGNPLLNLQTNMESQFFYLYSHGIIDTKTWSNILKFCPCYGHRKPMSSYLSQPNDLKMKRNCNNENDLSYYCQDAMKMIEYYVTSFDLNLYNINKDCKQNDDDNDDESTKYYWQESLKKFNKIVLPLPCLLDDHPITDWLNQQSVKKSLHVPLEFRWAFCNKVDYDREKFTVHNEIMKLIDLGINGLIFAGDLDVVCNFIGIQWSIEDLHLLPINNHTYWKLNNNNNKIGGFYHNYRSMESNGGYLTFATVRGAGHSSATDKPSETKDLFLKFLNKKI</sequence>
<dbReference type="InterPro" id="IPR029058">
    <property type="entry name" value="AB_hydrolase_fold"/>
</dbReference>
<dbReference type="InterPro" id="IPR018202">
    <property type="entry name" value="Ser_caboxypep_ser_AS"/>
</dbReference>
<evidence type="ECO:0000313" key="7">
    <source>
        <dbReference type="RefSeq" id="XP_027205130.1"/>
    </source>
</evidence>
<organism evidence="6 7">
    <name type="scientific">Dermatophagoides pteronyssinus</name>
    <name type="common">European house dust mite</name>
    <dbReference type="NCBI Taxonomy" id="6956"/>
    <lineage>
        <taxon>Eukaryota</taxon>
        <taxon>Metazoa</taxon>
        <taxon>Ecdysozoa</taxon>
        <taxon>Arthropoda</taxon>
        <taxon>Chelicerata</taxon>
        <taxon>Arachnida</taxon>
        <taxon>Acari</taxon>
        <taxon>Acariformes</taxon>
        <taxon>Sarcoptiformes</taxon>
        <taxon>Astigmata</taxon>
        <taxon>Psoroptidia</taxon>
        <taxon>Analgoidea</taxon>
        <taxon>Pyroglyphidae</taxon>
        <taxon>Dermatophagoidinae</taxon>
        <taxon>Dermatophagoides</taxon>
    </lineage>
</organism>